<reference evidence="1" key="1">
    <citation type="submission" date="2022-08" db="EMBL/GenBank/DDBJ databases">
        <title>Genome Sequence of Lecanicillium fungicola.</title>
        <authorList>
            <person name="Buettner E."/>
        </authorList>
    </citation>
    <scope>NUCLEOTIDE SEQUENCE</scope>
    <source>
        <strain evidence="1">Babe33</strain>
    </source>
</reference>
<keyword evidence="2" id="KW-1185">Reference proteome</keyword>
<name>A0ACC1MAY8_9HYPO</name>
<comment type="caution">
    <text evidence="1">The sequence shown here is derived from an EMBL/GenBank/DDBJ whole genome shotgun (WGS) entry which is preliminary data.</text>
</comment>
<protein>
    <submittedName>
        <fullName evidence="1">Uncharacterized protein</fullName>
    </submittedName>
</protein>
<dbReference type="Proteomes" id="UP001143910">
    <property type="component" value="Unassembled WGS sequence"/>
</dbReference>
<gene>
    <name evidence="1" type="ORF">NQ176_g11312</name>
</gene>
<accession>A0ACC1MAY8</accession>
<evidence type="ECO:0000313" key="2">
    <source>
        <dbReference type="Proteomes" id="UP001143910"/>
    </source>
</evidence>
<evidence type="ECO:0000313" key="1">
    <source>
        <dbReference type="EMBL" id="KAJ2956548.1"/>
    </source>
</evidence>
<organism evidence="1 2">
    <name type="scientific">Zarea fungicola</name>
    <dbReference type="NCBI Taxonomy" id="93591"/>
    <lineage>
        <taxon>Eukaryota</taxon>
        <taxon>Fungi</taxon>
        <taxon>Dikarya</taxon>
        <taxon>Ascomycota</taxon>
        <taxon>Pezizomycotina</taxon>
        <taxon>Sordariomycetes</taxon>
        <taxon>Hypocreomycetidae</taxon>
        <taxon>Hypocreales</taxon>
        <taxon>Cordycipitaceae</taxon>
        <taxon>Zarea</taxon>
    </lineage>
</organism>
<sequence>MTTTLARTIYMYDMRKAVGVEDPSEGRAGAEWGRHRPSEFQLVDIFTSAKKGPIVEFKKVNDDGGGSSGQSSNRFGVLGGGSNLQFERALEKYFIKIDTIAADLTTEKPTWILSAYAPGRDAPDQLFGGYPREQSFEEMRLHYMKGKAEGNEQKAKLPDIYSKGKTDTRTVWTFAEKALKEHRLASS</sequence>
<proteinExistence type="predicted"/>
<dbReference type="EMBL" id="JANJQO010003737">
    <property type="protein sequence ID" value="KAJ2956548.1"/>
    <property type="molecule type" value="Genomic_DNA"/>
</dbReference>